<sequence length="113" mass="13205">MNNEMLDQCQDVFAEIIAERIQLEPRCIDILKSFINKTEGQEGFSLRSMNKMNISTENDIPKQICGYYVDMMYFCGLLEIDDSISSHYKRSFYVLSTLGFRVLELVMESHQEN</sequence>
<evidence type="ECO:0000313" key="2">
    <source>
        <dbReference type="Proteomes" id="UP000228484"/>
    </source>
</evidence>
<proteinExistence type="predicted"/>
<keyword evidence="2" id="KW-1185">Reference proteome</keyword>
<protein>
    <submittedName>
        <fullName evidence="1">Uncharacterized protein</fullName>
    </submittedName>
</protein>
<comment type="caution">
    <text evidence="1">The sequence shown here is derived from an EMBL/GenBank/DDBJ whole genome shotgun (WGS) entry which is preliminary data.</text>
</comment>
<dbReference type="Proteomes" id="UP000228484">
    <property type="component" value="Unassembled WGS sequence"/>
</dbReference>
<dbReference type="EMBL" id="NWUW01000026">
    <property type="protein sequence ID" value="PIE92749.1"/>
    <property type="molecule type" value="Genomic_DNA"/>
</dbReference>
<reference evidence="1 2" key="1">
    <citation type="submission" date="2017-09" db="EMBL/GenBank/DDBJ databases">
        <title>Biocontrol bacteria screening and application from spent mushroom substrate.</title>
        <authorList>
            <person name="Sun X."/>
        </authorList>
    </citation>
    <scope>NUCLEOTIDE SEQUENCE [LARGE SCALE GENOMIC DNA]</scope>
    <source>
        <strain evidence="1 2">100374</strain>
    </source>
</reference>
<dbReference type="AlphaFoldDB" id="A0A2G6Q8J1"/>
<accession>A0A2G6Q8J1</accession>
<name>A0A2G6Q8J1_9BACI</name>
<organism evidence="1 2">
    <name type="scientific">Bacillus fungorum</name>
    <dbReference type="NCBI Taxonomy" id="2039284"/>
    <lineage>
        <taxon>Bacteria</taxon>
        <taxon>Bacillati</taxon>
        <taxon>Bacillota</taxon>
        <taxon>Bacilli</taxon>
        <taxon>Bacillales</taxon>
        <taxon>Bacillaceae</taxon>
        <taxon>Bacillus</taxon>
    </lineage>
</organism>
<dbReference type="RefSeq" id="WP_099685984.1">
    <property type="nucleotide sequence ID" value="NZ_NWUW01000026.1"/>
</dbReference>
<gene>
    <name evidence="1" type="ORF">CO726_24590</name>
</gene>
<evidence type="ECO:0000313" key="1">
    <source>
        <dbReference type="EMBL" id="PIE92749.1"/>
    </source>
</evidence>